<accession>A0A3N4D7I1</accession>
<reference evidence="2" key="2">
    <citation type="submission" date="2021-03" db="EMBL/GenBank/DDBJ databases">
        <title>Human Oral Microbial Genomes.</title>
        <authorList>
            <person name="Johnston C.D."/>
            <person name="Chen T."/>
            <person name="Dewhirst F.E."/>
        </authorList>
    </citation>
    <scope>NUCLEOTIDE SEQUENCE</scope>
    <source>
        <strain evidence="2">F0714</strain>
    </source>
</reference>
<protein>
    <submittedName>
        <fullName evidence="3">Uncharacterized protein</fullName>
    </submittedName>
</protein>
<dbReference type="GeneID" id="64405517"/>
<dbReference type="Proteomes" id="UP000677180">
    <property type="component" value="Chromosome"/>
</dbReference>
<sequence>MTSIGALLAILGFGSLILPAFGMQFRLLSAVEGAQPWFGIILGVIGLVLMALGFVQGNQQKGQQPQPPQGQQPPQ</sequence>
<proteinExistence type="predicted"/>
<evidence type="ECO:0000313" key="2">
    <source>
        <dbReference type="EMBL" id="QUC11150.1"/>
    </source>
</evidence>
<keyword evidence="1" id="KW-0812">Transmembrane</keyword>
<dbReference type="OMA" id="VEGAQPW"/>
<name>A0A3N4D7I1_9ACTN</name>
<feature type="transmembrane region" description="Helical" evidence="1">
    <location>
        <begin position="38"/>
        <end position="55"/>
    </location>
</feature>
<dbReference type="Proteomes" id="UP000273044">
    <property type="component" value="Chromosome"/>
</dbReference>
<dbReference type="OrthoDB" id="3733764at2"/>
<keyword evidence="4" id="KW-1185">Reference proteome</keyword>
<keyword evidence="1" id="KW-1133">Transmembrane helix</keyword>
<dbReference type="EMBL" id="CP072385">
    <property type="protein sequence ID" value="QUC11150.1"/>
    <property type="molecule type" value="Genomic_DNA"/>
</dbReference>
<dbReference type="RefSeq" id="WP_014845167.1">
    <property type="nucleotide sequence ID" value="NZ_CAJZDL010000044.1"/>
</dbReference>
<reference evidence="3 4" key="1">
    <citation type="submission" date="2018-12" db="EMBL/GenBank/DDBJ databases">
        <authorList>
            <consortium name="Pathogen Informatics"/>
        </authorList>
    </citation>
    <scope>NUCLEOTIDE SEQUENCE [LARGE SCALE GENOMIC DNA]</scope>
    <source>
        <strain evidence="3 4">NCTC12967</strain>
    </source>
</reference>
<dbReference type="AlphaFoldDB" id="A0A3N4D7I1"/>
<organism evidence="3 4">
    <name type="scientific">Arachnia propionica</name>
    <dbReference type="NCBI Taxonomy" id="1750"/>
    <lineage>
        <taxon>Bacteria</taxon>
        <taxon>Bacillati</taxon>
        <taxon>Actinomycetota</taxon>
        <taxon>Actinomycetes</taxon>
        <taxon>Propionibacteriales</taxon>
        <taxon>Propionibacteriaceae</taxon>
        <taxon>Arachnia</taxon>
    </lineage>
</organism>
<evidence type="ECO:0000313" key="4">
    <source>
        <dbReference type="Proteomes" id="UP000273044"/>
    </source>
</evidence>
<dbReference type="EMBL" id="LR134406">
    <property type="protein sequence ID" value="VEH68748.1"/>
    <property type="molecule type" value="Genomic_DNA"/>
</dbReference>
<gene>
    <name evidence="2" type="ORF">J5A53_00105</name>
    <name evidence="3" type="ORF">NCTC12967_00003</name>
</gene>
<evidence type="ECO:0000313" key="3">
    <source>
        <dbReference type="EMBL" id="VEH68748.1"/>
    </source>
</evidence>
<evidence type="ECO:0000256" key="1">
    <source>
        <dbReference type="SAM" id="Phobius"/>
    </source>
</evidence>
<keyword evidence="1" id="KW-0472">Membrane</keyword>